<name>A0ABP6LSF6_9MICC</name>
<evidence type="ECO:0000259" key="1">
    <source>
        <dbReference type="Pfam" id="PF10022"/>
    </source>
</evidence>
<proteinExistence type="predicted"/>
<dbReference type="RefSeq" id="WP_344684755.1">
    <property type="nucleotide sequence ID" value="NZ_BAAAVT010000005.1"/>
</dbReference>
<dbReference type="PANTHER" id="PTHR35339">
    <property type="entry name" value="LINALOOL DEHYDRATASE_ISOMERASE DOMAIN-CONTAINING PROTEIN"/>
    <property type="match status" value="1"/>
</dbReference>
<evidence type="ECO:0000313" key="2">
    <source>
        <dbReference type="EMBL" id="GAA3058358.1"/>
    </source>
</evidence>
<dbReference type="Proteomes" id="UP001500236">
    <property type="component" value="Unassembled WGS sequence"/>
</dbReference>
<accession>A0ABP6LSF6</accession>
<comment type="caution">
    <text evidence="2">The sequence shown here is derived from an EMBL/GenBank/DDBJ whole genome shotgun (WGS) entry which is preliminary data.</text>
</comment>
<dbReference type="Pfam" id="PF10022">
    <property type="entry name" value="DUF2264"/>
    <property type="match status" value="1"/>
</dbReference>
<dbReference type="EMBL" id="BAAAVT010000005">
    <property type="protein sequence ID" value="GAA3058358.1"/>
    <property type="molecule type" value="Genomic_DNA"/>
</dbReference>
<dbReference type="PANTHER" id="PTHR35339:SF4">
    <property type="entry name" value="LINALOOL DEHYDRATASE_ISOMERASE DOMAIN-CONTAINING PROTEIN"/>
    <property type="match status" value="1"/>
</dbReference>
<evidence type="ECO:0000313" key="3">
    <source>
        <dbReference type="Proteomes" id="UP001500236"/>
    </source>
</evidence>
<organism evidence="2 3">
    <name type="scientific">Nesterenkonia aethiopica</name>
    <dbReference type="NCBI Taxonomy" id="269144"/>
    <lineage>
        <taxon>Bacteria</taxon>
        <taxon>Bacillati</taxon>
        <taxon>Actinomycetota</taxon>
        <taxon>Actinomycetes</taxon>
        <taxon>Micrococcales</taxon>
        <taxon>Micrococcaceae</taxon>
        <taxon>Nesterenkonia</taxon>
    </lineage>
</organism>
<dbReference type="InterPro" id="IPR016624">
    <property type="entry name" value="UCP014753"/>
</dbReference>
<keyword evidence="3" id="KW-1185">Reference proteome</keyword>
<reference evidence="3" key="1">
    <citation type="journal article" date="2019" name="Int. J. Syst. Evol. Microbiol.">
        <title>The Global Catalogue of Microorganisms (GCM) 10K type strain sequencing project: providing services to taxonomists for standard genome sequencing and annotation.</title>
        <authorList>
            <consortium name="The Broad Institute Genomics Platform"/>
            <consortium name="The Broad Institute Genome Sequencing Center for Infectious Disease"/>
            <person name="Wu L."/>
            <person name="Ma J."/>
        </authorList>
    </citation>
    <scope>NUCLEOTIDE SEQUENCE [LARGE SCALE GENOMIC DNA]</scope>
    <source>
        <strain evidence="3">JCM 14309</strain>
    </source>
</reference>
<dbReference type="InterPro" id="IPR049349">
    <property type="entry name" value="DUF2264_N"/>
</dbReference>
<protein>
    <submittedName>
        <fullName evidence="2">DUF2264 domain-containing protein</fullName>
    </submittedName>
</protein>
<feature type="domain" description="DUF2264" evidence="1">
    <location>
        <begin position="36"/>
        <end position="381"/>
    </location>
</feature>
<gene>
    <name evidence="2" type="ORF">GCM10010529_10180</name>
</gene>
<sequence length="678" mass="73056">MTPGHQHIVRPGDILPGSGIRFPEPDWEASPYTGYTRAHWETMADHLVGSAWQWASPAGAHLNLPGPASGSGVRSDGLEGFARSFLAAAFRVRGADGADPHGWLDRYAEGLRAGTAPAGSPGAEPWLTIRDHDVQGQPMVESASIALCLRLTRPWLWDRLDENVQDAVESWLRGAITSLPAANNWYFFPYSVAGFLESVGRGDELTAAARERALHLLEQWNLGQGWYTDGDGQSIDHYIGWALHLYPVLDDHLRGEPGIHGSRLKEFLQEYRHLFGADGAPLFQGRSMTYRFAAVAAVALGAVTGDTPMPPGESKRLLNATLRHFLEHGALTEHGLLSLGWHGPHPATVQRYSGPASPLWAAKAFVGLLQPDDAPLWRSVEGRRPLDDHDVAFGMSATGWAVQATRDDGVVRIHNHGSDHLRPHQGEESGVEDPLYSRLAYSTATGPTPRGEVPDNHVAIRFRGRTSVRRRIHRIGAGGGGGWAWAASWHTPIFPQGAPAIPGLRVQSWVVARGADEVRIDRIIGACFPLEVQHTGWAVQPGGHLRSTLQGLHGWHGEETLSSPAGTAFAEWCEIPALQASLSGSVTAGPAVLVSHARVTGRTADVAAGHAEGDTGSTGDADLRVDADVRANADAPVGVVDLTVTPQEVSFRWAGEPALITVRFEAAEVRRYDEGEGS</sequence>